<protein>
    <submittedName>
        <fullName evidence="2">Uncharacterized protein</fullName>
    </submittedName>
</protein>
<dbReference type="Proteomes" id="UP000000763">
    <property type="component" value="Chromosome 6"/>
</dbReference>
<evidence type="ECO:0000313" key="4">
    <source>
        <dbReference type="Proteomes" id="UP000000763"/>
    </source>
</evidence>
<evidence type="ECO:0000256" key="1">
    <source>
        <dbReference type="SAM" id="MobiDB-lite"/>
    </source>
</evidence>
<accession>Q5Z6K3</accession>
<name>Q5Z6K3_ORYSJ</name>
<dbReference type="EMBL" id="AP005387">
    <property type="protein sequence ID" value="BAD54416.1"/>
    <property type="molecule type" value="Genomic_DNA"/>
</dbReference>
<feature type="region of interest" description="Disordered" evidence="1">
    <location>
        <begin position="15"/>
        <end position="67"/>
    </location>
</feature>
<proteinExistence type="predicted"/>
<reference evidence="3" key="1">
    <citation type="submission" date="2001-04" db="EMBL/GenBank/DDBJ databases">
        <title>Oryza sativa nipponbare(GA3) genomic DNA, chromosome 6, PAC clone:P0662B01.</title>
        <authorList>
            <person name="Sasaki T."/>
            <person name="Matsumoto T."/>
            <person name="Yamamoto K."/>
        </authorList>
    </citation>
    <scope>NUCLEOTIDE SEQUENCE</scope>
</reference>
<dbReference type="EMBL" id="AP003491">
    <property type="protein sequence ID" value="BAD68422.1"/>
    <property type="molecule type" value="Genomic_DNA"/>
</dbReference>
<reference evidence="2" key="2">
    <citation type="submission" date="2002-06" db="EMBL/GenBank/DDBJ databases">
        <title>Oryza sativa nipponbare(GA3) genomic DNA, chromosome 6, BAC clone:OSJNBa0084K06.</title>
        <authorList>
            <person name="Sasaki T."/>
            <person name="Matsumoto T."/>
            <person name="Katayose Y."/>
        </authorList>
    </citation>
    <scope>NUCLEOTIDE SEQUENCE</scope>
</reference>
<reference evidence="4" key="4">
    <citation type="journal article" date="2008" name="Nucleic Acids Res.">
        <title>The rice annotation project database (RAP-DB): 2008 update.</title>
        <authorList>
            <consortium name="The rice annotation project (RAP)"/>
        </authorList>
    </citation>
    <scope>GENOME REANNOTATION</scope>
    <source>
        <strain evidence="4">cv. Nipponbare</strain>
    </source>
</reference>
<sequence length="104" mass="10717">MAPSCGTEAAAAASSRLAVAESDEAPSHGHGVNSSGFLRPGLDGSRHAPVHTVVTGPPNLTGDNKIGGGNWSGNLPVWKGVDFHKHGFWLPTKMGSGCLRKSIF</sequence>
<reference evidence="4" key="3">
    <citation type="journal article" date="2005" name="Nature">
        <title>The map-based sequence of the rice genome.</title>
        <authorList>
            <consortium name="International rice genome sequencing project (IRGSP)"/>
            <person name="Matsumoto T."/>
            <person name="Wu J."/>
            <person name="Kanamori H."/>
            <person name="Katayose Y."/>
            <person name="Fujisawa M."/>
            <person name="Namiki N."/>
            <person name="Mizuno H."/>
            <person name="Yamamoto K."/>
            <person name="Antonio B.A."/>
            <person name="Baba T."/>
            <person name="Sakata K."/>
            <person name="Nagamura Y."/>
            <person name="Aoki H."/>
            <person name="Arikawa K."/>
            <person name="Arita K."/>
            <person name="Bito T."/>
            <person name="Chiden Y."/>
            <person name="Fujitsuka N."/>
            <person name="Fukunaka R."/>
            <person name="Hamada M."/>
            <person name="Harada C."/>
            <person name="Hayashi A."/>
            <person name="Hijishita S."/>
            <person name="Honda M."/>
            <person name="Hosokawa S."/>
            <person name="Ichikawa Y."/>
            <person name="Idonuma A."/>
            <person name="Iijima M."/>
            <person name="Ikeda M."/>
            <person name="Ikeno M."/>
            <person name="Ito K."/>
            <person name="Ito S."/>
            <person name="Ito T."/>
            <person name="Ito Y."/>
            <person name="Ito Y."/>
            <person name="Iwabuchi A."/>
            <person name="Kamiya K."/>
            <person name="Karasawa W."/>
            <person name="Kurita K."/>
            <person name="Katagiri S."/>
            <person name="Kikuta A."/>
            <person name="Kobayashi H."/>
            <person name="Kobayashi N."/>
            <person name="Machita K."/>
            <person name="Maehara T."/>
            <person name="Masukawa M."/>
            <person name="Mizubayashi T."/>
            <person name="Mukai Y."/>
            <person name="Nagasaki H."/>
            <person name="Nagata Y."/>
            <person name="Naito S."/>
            <person name="Nakashima M."/>
            <person name="Nakama Y."/>
            <person name="Nakamichi Y."/>
            <person name="Nakamura M."/>
            <person name="Meguro A."/>
            <person name="Negishi M."/>
            <person name="Ohta I."/>
            <person name="Ohta T."/>
            <person name="Okamoto M."/>
            <person name="Ono N."/>
            <person name="Saji S."/>
            <person name="Sakaguchi M."/>
            <person name="Sakai K."/>
            <person name="Shibata M."/>
            <person name="Shimokawa T."/>
            <person name="Song J."/>
            <person name="Takazaki Y."/>
            <person name="Terasawa K."/>
            <person name="Tsugane M."/>
            <person name="Tsuji K."/>
            <person name="Ueda S."/>
            <person name="Waki K."/>
            <person name="Yamagata H."/>
            <person name="Yamamoto M."/>
            <person name="Yamamoto S."/>
            <person name="Yamane H."/>
            <person name="Yoshiki S."/>
            <person name="Yoshihara R."/>
            <person name="Yukawa K."/>
            <person name="Zhong H."/>
            <person name="Yano M."/>
            <person name="Yuan Q."/>
            <person name="Ouyang S."/>
            <person name="Liu J."/>
            <person name="Jones K.M."/>
            <person name="Gansberger K."/>
            <person name="Moffat K."/>
            <person name="Hill J."/>
            <person name="Bera J."/>
            <person name="Fadrosh D."/>
            <person name="Jin S."/>
            <person name="Johri S."/>
            <person name="Kim M."/>
            <person name="Overton L."/>
            <person name="Reardon M."/>
            <person name="Tsitrin T."/>
            <person name="Vuong H."/>
            <person name="Weaver B."/>
            <person name="Ciecko A."/>
            <person name="Tallon L."/>
            <person name="Jackson J."/>
            <person name="Pai G."/>
            <person name="Aken S.V."/>
            <person name="Utterback T."/>
            <person name="Reidmuller S."/>
            <person name="Feldblyum T."/>
            <person name="Hsiao J."/>
            <person name="Zismann V."/>
            <person name="Iobst S."/>
            <person name="de Vazeille A.R."/>
            <person name="Buell C.R."/>
            <person name="Ying K."/>
            <person name="Li Y."/>
            <person name="Lu T."/>
            <person name="Huang Y."/>
            <person name="Zhao Q."/>
            <person name="Feng Q."/>
            <person name="Zhang L."/>
            <person name="Zhu J."/>
            <person name="Weng Q."/>
            <person name="Mu J."/>
            <person name="Lu Y."/>
            <person name="Fan D."/>
            <person name="Liu Y."/>
            <person name="Guan J."/>
            <person name="Zhang Y."/>
            <person name="Yu S."/>
            <person name="Liu X."/>
            <person name="Zhang Y."/>
            <person name="Hong G."/>
            <person name="Han B."/>
            <person name="Choisne N."/>
            <person name="Demange N."/>
            <person name="Orjeda G."/>
            <person name="Samain S."/>
            <person name="Cattolico L."/>
            <person name="Pelletier E."/>
            <person name="Couloux A."/>
            <person name="Segurens B."/>
            <person name="Wincker P."/>
            <person name="D'Hont A."/>
            <person name="Scarpelli C."/>
            <person name="Weissenbach J."/>
            <person name="Salanoubat M."/>
            <person name="Quetier F."/>
            <person name="Yu Y."/>
            <person name="Kim H.R."/>
            <person name="Rambo T."/>
            <person name="Currie J."/>
            <person name="Collura K."/>
            <person name="Luo M."/>
            <person name="Yang T."/>
            <person name="Ammiraju J.S.S."/>
            <person name="Engler F."/>
            <person name="Soderlund C."/>
            <person name="Wing R.A."/>
            <person name="Palmer L.E."/>
            <person name="de la Bastide M."/>
            <person name="Spiegel L."/>
            <person name="Nascimento L."/>
            <person name="Zutavern T."/>
            <person name="O'Shaughnessy A."/>
            <person name="Dike S."/>
            <person name="Dedhia N."/>
            <person name="Preston R."/>
            <person name="Balija V."/>
            <person name="McCombie W.R."/>
            <person name="Chow T."/>
            <person name="Chen H."/>
            <person name="Chung M."/>
            <person name="Chen C."/>
            <person name="Shaw J."/>
            <person name="Wu H."/>
            <person name="Hsiao K."/>
            <person name="Chao Y."/>
            <person name="Chu M."/>
            <person name="Cheng C."/>
            <person name="Hour A."/>
            <person name="Lee P."/>
            <person name="Lin S."/>
            <person name="Lin Y."/>
            <person name="Liou J."/>
            <person name="Liu S."/>
            <person name="Hsing Y."/>
            <person name="Raghuvanshi S."/>
            <person name="Mohanty A."/>
            <person name="Bharti A.K."/>
            <person name="Gaur A."/>
            <person name="Gupta V."/>
            <person name="Kumar D."/>
            <person name="Ravi V."/>
            <person name="Vij S."/>
            <person name="Kapur A."/>
            <person name="Khurana P."/>
            <person name="Khurana P."/>
            <person name="Khurana J.P."/>
            <person name="Tyagi A.K."/>
            <person name="Gaikwad K."/>
            <person name="Singh A."/>
            <person name="Dalal V."/>
            <person name="Srivastava S."/>
            <person name="Dixit A."/>
            <person name="Pal A.K."/>
            <person name="Ghazi I.A."/>
            <person name="Yadav M."/>
            <person name="Pandit A."/>
            <person name="Bhargava A."/>
            <person name="Sureshbabu K."/>
            <person name="Batra K."/>
            <person name="Sharma T.R."/>
            <person name="Mohapatra T."/>
            <person name="Singh N.K."/>
            <person name="Messing J."/>
            <person name="Nelson A.B."/>
            <person name="Fuks G."/>
            <person name="Kavchok S."/>
            <person name="Keizer G."/>
            <person name="Linton E."/>
            <person name="Llaca V."/>
            <person name="Song R."/>
            <person name="Tanyolac B."/>
            <person name="Young S."/>
            <person name="Ho-Il K."/>
            <person name="Hahn J.H."/>
            <person name="Sangsakoo G."/>
            <person name="Vanavichit A."/>
            <person name="de Mattos Luiz.A.T."/>
            <person name="Zimmer P.D."/>
            <person name="Malone G."/>
            <person name="Dellagostin O."/>
            <person name="de Oliveira A.C."/>
            <person name="Bevan M."/>
            <person name="Bancroft I."/>
            <person name="Minx P."/>
            <person name="Cordum H."/>
            <person name="Wilson R."/>
            <person name="Cheng Z."/>
            <person name="Jin W."/>
            <person name="Jiang J."/>
            <person name="Leong S.A."/>
            <person name="Iwama H."/>
            <person name="Gojobori T."/>
            <person name="Itoh T."/>
            <person name="Niimura Y."/>
            <person name="Fujii Y."/>
            <person name="Habara T."/>
            <person name="Sakai H."/>
            <person name="Sato Y."/>
            <person name="Wilson G."/>
            <person name="Kumar K."/>
            <person name="McCouch S."/>
            <person name="Juretic N."/>
            <person name="Hoen D."/>
            <person name="Wright S."/>
            <person name="Bruskiewich R."/>
            <person name="Bureau T."/>
            <person name="Miyao A."/>
            <person name="Hirochika H."/>
            <person name="Nishikawa T."/>
            <person name="Kadowaki K."/>
            <person name="Sugiura M."/>
            <person name="Burr B."/>
            <person name="Sasaki T."/>
        </authorList>
    </citation>
    <scope>NUCLEOTIDE SEQUENCE [LARGE SCALE GENOMIC DNA]</scope>
    <source>
        <strain evidence="4">cv. Nipponbare</strain>
    </source>
</reference>
<organism evidence="2 4">
    <name type="scientific">Oryza sativa subsp. japonica</name>
    <name type="common">Rice</name>
    <dbReference type="NCBI Taxonomy" id="39947"/>
    <lineage>
        <taxon>Eukaryota</taxon>
        <taxon>Viridiplantae</taxon>
        <taxon>Streptophyta</taxon>
        <taxon>Embryophyta</taxon>
        <taxon>Tracheophyta</taxon>
        <taxon>Spermatophyta</taxon>
        <taxon>Magnoliopsida</taxon>
        <taxon>Liliopsida</taxon>
        <taxon>Poales</taxon>
        <taxon>Poaceae</taxon>
        <taxon>BOP clade</taxon>
        <taxon>Oryzoideae</taxon>
        <taxon>Oryzeae</taxon>
        <taxon>Oryzinae</taxon>
        <taxon>Oryza</taxon>
        <taxon>Oryza sativa</taxon>
    </lineage>
</organism>
<gene>
    <name evidence="2" type="ORF">OSJNBa0084K06.40</name>
    <name evidence="3" type="ORF">P0662B01.2</name>
</gene>
<dbReference type="AlphaFoldDB" id="Q5Z6K3"/>
<evidence type="ECO:0000313" key="2">
    <source>
        <dbReference type="EMBL" id="BAD54416.1"/>
    </source>
</evidence>
<evidence type="ECO:0000313" key="3">
    <source>
        <dbReference type="EMBL" id="BAD68422.1"/>
    </source>
</evidence>